<dbReference type="EMBL" id="BQXS01000709">
    <property type="protein sequence ID" value="GKT29173.1"/>
    <property type="molecule type" value="Genomic_DNA"/>
</dbReference>
<evidence type="ECO:0000259" key="3">
    <source>
        <dbReference type="PROSITE" id="PS50175"/>
    </source>
</evidence>
<evidence type="ECO:0000256" key="1">
    <source>
        <dbReference type="ARBA" id="ARBA00023268"/>
    </source>
</evidence>
<dbReference type="InterPro" id="IPR000477">
    <property type="entry name" value="RT_dom"/>
</dbReference>
<feature type="non-terminal residue" evidence="5">
    <location>
        <position position="603"/>
    </location>
</feature>
<organism evidence="5 6">
    <name type="scientific">Aduncisulcus paluster</name>
    <dbReference type="NCBI Taxonomy" id="2918883"/>
    <lineage>
        <taxon>Eukaryota</taxon>
        <taxon>Metamonada</taxon>
        <taxon>Carpediemonas-like organisms</taxon>
        <taxon>Aduncisulcus</taxon>
    </lineage>
</organism>
<sequence>MLADGWRLRDDSQEKRFQSTEKSTSKREKPSNDKCPHCGLRGHGLTTCYKLHPELRNRKLSHGEVSEEFCVDVTFQNSKMKSPVRALVDTGSDGNLIHPNMVKKLFPHEKCVSCDHTIIHGADSKVRVDSSIEVVIRFKSPTGKQCSAPILFLISPVVGSDPIIISGVWAKNHGLLSFGGQQTADVEDEELSDLYPEELAHTPSDISEIMINEEFRSRISEVVSRHEIVFSEDMPKEGSKLSPFRVELTNSKAVWSVKPRRFPPAYDKILRDNISSGLESGLIVKESSPYMCSPVFVPKPGGGTRMCVNYIPLNRNTVPLQYPLPIVPELLDSLKGQAIFGKIDARSGFHQVPVEKESQKYLAFTTKYGVFKYTRMPFGTRNSSAHFQQAMMNAFSDLIPTVCNIFVDDIIIYGRTIEEFCLNLERVLTRFEELDLRAKACKCEFGFRSIEFLGRNVSQEGISPAESRVDDLDNLQPPQDKSQVRSVLGLFNFFRSFIPNYAKKAAPIQALTRKSVMFNWDDIVQKRFEEIKNDIRERTLLAFIDYDKNIIMQTDASDNAIGGVLLQEDSEGRIEPITFISKVLSERESRWTTNEKEAYAVKY</sequence>
<dbReference type="PANTHER" id="PTHR37984:SF5">
    <property type="entry name" value="PROTEIN NYNRIN-LIKE"/>
    <property type="match status" value="1"/>
</dbReference>
<evidence type="ECO:0000259" key="4">
    <source>
        <dbReference type="PROSITE" id="PS50878"/>
    </source>
</evidence>
<proteinExistence type="predicted"/>
<dbReference type="Gene3D" id="3.10.10.10">
    <property type="entry name" value="HIV Type 1 Reverse Transcriptase, subunit A, domain 1"/>
    <property type="match status" value="1"/>
</dbReference>
<dbReference type="Pfam" id="PF00078">
    <property type="entry name" value="RVT_1"/>
    <property type="match status" value="1"/>
</dbReference>
<feature type="domain" description="Peptidase A2" evidence="3">
    <location>
        <begin position="84"/>
        <end position="167"/>
    </location>
</feature>
<gene>
    <name evidence="5" type="ORF">ADUPG1_001083</name>
</gene>
<dbReference type="CDD" id="cd01647">
    <property type="entry name" value="RT_LTR"/>
    <property type="match status" value="1"/>
</dbReference>
<evidence type="ECO:0000313" key="5">
    <source>
        <dbReference type="EMBL" id="GKT29173.1"/>
    </source>
</evidence>
<dbReference type="Proteomes" id="UP001057375">
    <property type="component" value="Unassembled WGS sequence"/>
</dbReference>
<dbReference type="InterPro" id="IPR043128">
    <property type="entry name" value="Rev_trsase/Diguanyl_cyclase"/>
</dbReference>
<dbReference type="PANTHER" id="PTHR37984">
    <property type="entry name" value="PROTEIN CBG26694"/>
    <property type="match status" value="1"/>
</dbReference>
<evidence type="ECO:0008006" key="7">
    <source>
        <dbReference type="Google" id="ProtNLM"/>
    </source>
</evidence>
<dbReference type="SUPFAM" id="SSF56672">
    <property type="entry name" value="DNA/RNA polymerases"/>
    <property type="match status" value="1"/>
</dbReference>
<feature type="domain" description="Reverse transcriptase" evidence="4">
    <location>
        <begin position="278"/>
        <end position="457"/>
    </location>
</feature>
<dbReference type="Pfam" id="PF17919">
    <property type="entry name" value="RT_RNaseH_2"/>
    <property type="match status" value="1"/>
</dbReference>
<dbReference type="InterPro" id="IPR001995">
    <property type="entry name" value="Peptidase_A2_cat"/>
</dbReference>
<accession>A0ABQ5K9E1</accession>
<dbReference type="PROSITE" id="PS50175">
    <property type="entry name" value="ASP_PROT_RETROV"/>
    <property type="match status" value="1"/>
</dbReference>
<keyword evidence="6" id="KW-1185">Reference proteome</keyword>
<dbReference type="InterPro" id="IPR043502">
    <property type="entry name" value="DNA/RNA_pol_sf"/>
</dbReference>
<evidence type="ECO:0000313" key="6">
    <source>
        <dbReference type="Proteomes" id="UP001057375"/>
    </source>
</evidence>
<feature type="region of interest" description="Disordered" evidence="2">
    <location>
        <begin position="1"/>
        <end position="35"/>
    </location>
</feature>
<evidence type="ECO:0000256" key="2">
    <source>
        <dbReference type="SAM" id="MobiDB-lite"/>
    </source>
</evidence>
<reference evidence="5" key="1">
    <citation type="submission" date="2022-03" db="EMBL/GenBank/DDBJ databases">
        <title>Draft genome sequence of Aduncisulcus paluster, a free-living microaerophilic Fornicata.</title>
        <authorList>
            <person name="Yuyama I."/>
            <person name="Kume K."/>
            <person name="Tamura T."/>
            <person name="Inagaki Y."/>
            <person name="Hashimoto T."/>
        </authorList>
    </citation>
    <scope>NUCLEOTIDE SEQUENCE</scope>
    <source>
        <strain evidence="5">NY0171</strain>
    </source>
</reference>
<dbReference type="InterPro" id="IPR041577">
    <property type="entry name" value="RT_RNaseH_2"/>
</dbReference>
<protein>
    <recommendedName>
        <fullName evidence="7">Reverse transcriptase domain-containing protein</fullName>
    </recommendedName>
</protein>
<name>A0ABQ5K9E1_9EUKA</name>
<comment type="caution">
    <text evidence="5">The sequence shown here is derived from an EMBL/GenBank/DDBJ whole genome shotgun (WGS) entry which is preliminary data.</text>
</comment>
<dbReference type="Gene3D" id="3.30.70.270">
    <property type="match status" value="2"/>
</dbReference>
<dbReference type="PROSITE" id="PS50878">
    <property type="entry name" value="RT_POL"/>
    <property type="match status" value="1"/>
</dbReference>
<keyword evidence="1" id="KW-0511">Multifunctional enzyme</keyword>
<dbReference type="InterPro" id="IPR050951">
    <property type="entry name" value="Retrovirus_Pol_polyprotein"/>
</dbReference>